<dbReference type="Proteomes" id="UP000249239">
    <property type="component" value="Unassembled WGS sequence"/>
</dbReference>
<organism evidence="2 3">
    <name type="scientific">Breznakibacter xylanolyticus</name>
    <dbReference type="NCBI Taxonomy" id="990"/>
    <lineage>
        <taxon>Bacteria</taxon>
        <taxon>Pseudomonadati</taxon>
        <taxon>Bacteroidota</taxon>
        <taxon>Bacteroidia</taxon>
        <taxon>Marinilabiliales</taxon>
        <taxon>Marinilabiliaceae</taxon>
        <taxon>Breznakibacter</taxon>
    </lineage>
</organism>
<evidence type="ECO:0000256" key="1">
    <source>
        <dbReference type="SAM" id="MobiDB-lite"/>
    </source>
</evidence>
<keyword evidence="3" id="KW-1185">Reference proteome</keyword>
<reference evidence="2 3" key="1">
    <citation type="submission" date="2018-06" db="EMBL/GenBank/DDBJ databases">
        <title>Genomic Encyclopedia of Archaeal and Bacterial Type Strains, Phase II (KMG-II): from individual species to whole genera.</title>
        <authorList>
            <person name="Goeker M."/>
        </authorList>
    </citation>
    <scope>NUCLEOTIDE SEQUENCE [LARGE SCALE GENOMIC DNA]</scope>
    <source>
        <strain evidence="2 3">DSM 6779</strain>
    </source>
</reference>
<evidence type="ECO:0000313" key="2">
    <source>
        <dbReference type="EMBL" id="PZX20136.1"/>
    </source>
</evidence>
<feature type="compositionally biased region" description="Basic residues" evidence="1">
    <location>
        <begin position="238"/>
        <end position="247"/>
    </location>
</feature>
<protein>
    <submittedName>
        <fullName evidence="2">Uncharacterized protein</fullName>
    </submittedName>
</protein>
<name>A0A2W7P459_9BACT</name>
<gene>
    <name evidence="2" type="ORF">LX69_00590</name>
</gene>
<accession>A0A2W7P459</accession>
<sequence>MASLSGISYPLLHTTICRPQPGTPLAASVRSLMAASLVRGAALTRYTPLRLALRSCVTETACAPFVHSLTHPHVHRLPILGSPAGRRRLRGCHAFCKPRPRPALPPPVSYNSFPSHSIQASTHLNLRGQSLSYKRPVSHLSPAANVTSFTHLARCATSIHLESSHPAHHLPVIVTRHTSSRFIPSLHNARFIHSATFAATHNAKSPPAPGRKQLPAPVLILRTPGLPPPAPLADGSRRREKGGRKPLHPPFSKKYCSPSNYPPGTDAIHRVSKSTTSASQSYQCVSKLQCVSLHS</sequence>
<dbReference type="EMBL" id="QKZK01000003">
    <property type="protein sequence ID" value="PZX20136.1"/>
    <property type="molecule type" value="Genomic_DNA"/>
</dbReference>
<evidence type="ECO:0000313" key="3">
    <source>
        <dbReference type="Proteomes" id="UP000249239"/>
    </source>
</evidence>
<feature type="region of interest" description="Disordered" evidence="1">
    <location>
        <begin position="222"/>
        <end position="267"/>
    </location>
</feature>
<comment type="caution">
    <text evidence="2">The sequence shown here is derived from an EMBL/GenBank/DDBJ whole genome shotgun (WGS) entry which is preliminary data.</text>
</comment>
<dbReference type="AlphaFoldDB" id="A0A2W7P459"/>
<proteinExistence type="predicted"/>